<accession>A0ABR2YKB6</accession>
<name>A0ABR2YKB6_9CHLO</name>
<organism evidence="2 3">
    <name type="scientific">Coccomyxa subellipsoidea</name>
    <dbReference type="NCBI Taxonomy" id="248742"/>
    <lineage>
        <taxon>Eukaryota</taxon>
        <taxon>Viridiplantae</taxon>
        <taxon>Chlorophyta</taxon>
        <taxon>core chlorophytes</taxon>
        <taxon>Trebouxiophyceae</taxon>
        <taxon>Trebouxiophyceae incertae sedis</taxon>
        <taxon>Coccomyxaceae</taxon>
        <taxon>Coccomyxa</taxon>
    </lineage>
</organism>
<gene>
    <name evidence="2" type="ORF">WJX75_000658</name>
</gene>
<evidence type="ECO:0000313" key="3">
    <source>
        <dbReference type="Proteomes" id="UP001491310"/>
    </source>
</evidence>
<dbReference type="EMBL" id="JALJOT010000009">
    <property type="protein sequence ID" value="KAK9907283.1"/>
    <property type="molecule type" value="Genomic_DNA"/>
</dbReference>
<dbReference type="Proteomes" id="UP001491310">
    <property type="component" value="Unassembled WGS sequence"/>
</dbReference>
<evidence type="ECO:0000313" key="2">
    <source>
        <dbReference type="EMBL" id="KAK9907283.1"/>
    </source>
</evidence>
<comment type="caution">
    <text evidence="2">The sequence shown here is derived from an EMBL/GenBank/DDBJ whole genome shotgun (WGS) entry which is preliminary data.</text>
</comment>
<evidence type="ECO:0000256" key="1">
    <source>
        <dbReference type="SAM" id="MobiDB-lite"/>
    </source>
</evidence>
<reference evidence="2 3" key="1">
    <citation type="journal article" date="2024" name="Nat. Commun.">
        <title>Phylogenomics reveals the evolutionary origins of lichenization in chlorophyte algae.</title>
        <authorList>
            <person name="Puginier C."/>
            <person name="Libourel C."/>
            <person name="Otte J."/>
            <person name="Skaloud P."/>
            <person name="Haon M."/>
            <person name="Grisel S."/>
            <person name="Petersen M."/>
            <person name="Berrin J.G."/>
            <person name="Delaux P.M."/>
            <person name="Dal Grande F."/>
            <person name="Keller J."/>
        </authorList>
    </citation>
    <scope>NUCLEOTIDE SEQUENCE [LARGE SCALE GENOMIC DNA]</scope>
    <source>
        <strain evidence="2 3">SAG 216-7</strain>
    </source>
</reference>
<protein>
    <submittedName>
        <fullName evidence="2">Uncharacterized protein</fullName>
    </submittedName>
</protein>
<feature type="region of interest" description="Disordered" evidence="1">
    <location>
        <begin position="1"/>
        <end position="70"/>
    </location>
</feature>
<proteinExistence type="predicted"/>
<sequence length="70" mass="7341">MASAQAAPKRKSGHLALEETRITSTSPSLEGGQEQCKGGEAGPQDMLWQQAADSWAGSAIAQTPWAGSWQ</sequence>
<keyword evidence="3" id="KW-1185">Reference proteome</keyword>